<dbReference type="InterPro" id="IPR032687">
    <property type="entry name" value="AraC-type_N"/>
</dbReference>
<reference evidence="6 7" key="1">
    <citation type="submission" date="2023-08" db="EMBL/GenBank/DDBJ databases">
        <title>Functional and genomic diversity of the sorghum phyllosphere microbiome.</title>
        <authorList>
            <person name="Shade A."/>
        </authorList>
    </citation>
    <scope>NUCLEOTIDE SEQUENCE [LARGE SCALE GENOMIC DNA]</scope>
    <source>
        <strain evidence="6 7">SORGH_AS_0335</strain>
    </source>
</reference>
<evidence type="ECO:0000259" key="5">
    <source>
        <dbReference type="PROSITE" id="PS01124"/>
    </source>
</evidence>
<evidence type="ECO:0000256" key="2">
    <source>
        <dbReference type="ARBA" id="ARBA00023125"/>
    </source>
</evidence>
<gene>
    <name evidence="6" type="ORF">QE399_001850</name>
</gene>
<keyword evidence="1" id="KW-0805">Transcription regulation</keyword>
<evidence type="ECO:0000256" key="4">
    <source>
        <dbReference type="SAM" id="Coils"/>
    </source>
</evidence>
<accession>A0ABU1IB44</accession>
<evidence type="ECO:0000256" key="3">
    <source>
        <dbReference type="ARBA" id="ARBA00023163"/>
    </source>
</evidence>
<evidence type="ECO:0000256" key="1">
    <source>
        <dbReference type="ARBA" id="ARBA00023015"/>
    </source>
</evidence>
<keyword evidence="2" id="KW-0238">DNA-binding</keyword>
<keyword evidence="4" id="KW-0175">Coiled coil</keyword>
<keyword evidence="7" id="KW-1185">Reference proteome</keyword>
<dbReference type="SUPFAM" id="SSF46689">
    <property type="entry name" value="Homeodomain-like"/>
    <property type="match status" value="1"/>
</dbReference>
<keyword evidence="3" id="KW-0804">Transcription</keyword>
<dbReference type="PANTHER" id="PTHR47894">
    <property type="entry name" value="HTH-TYPE TRANSCRIPTIONAL REGULATOR GADX"/>
    <property type="match status" value="1"/>
</dbReference>
<sequence>MAVPASAARDLPPLAVAATPGAFVAAIVQAYRQRGMDPARVLQRAQIAPSQWQGGAGARITAWQMEALSDGAMRELDDEALGWFSRRLPWGSYGMLARASISSPTLGVALARWCRHHALLTDDILLQLAVEGDTARVTLTERRDLGTLREFCIVSVLRNLHGVACWFIDSRLPLQSAEFPYAPPAHADAYGVMFPGPAQFHAPAAAIAFDARYLALPLTRDESALRVMLQRALPLTVLQYRRDRLLVQRVRQALAADPSAPHSAEALAERLHLSARTLHRQLKEEGASLQALKDEVRRARAVELLQRTDRPIKQVAQAAGFVNEKSFIRAFRGWTGSAPAEFRRASRMPS</sequence>
<comment type="caution">
    <text evidence="6">The sequence shown here is derived from an EMBL/GenBank/DDBJ whole genome shotgun (WGS) entry which is preliminary data.</text>
</comment>
<feature type="coiled-coil region" evidence="4">
    <location>
        <begin position="275"/>
        <end position="302"/>
    </location>
</feature>
<evidence type="ECO:0000313" key="7">
    <source>
        <dbReference type="Proteomes" id="UP001267710"/>
    </source>
</evidence>
<protein>
    <submittedName>
        <fullName evidence="6">AraC-like DNA-binding protein</fullName>
    </submittedName>
</protein>
<evidence type="ECO:0000313" key="6">
    <source>
        <dbReference type="EMBL" id="MDR6214161.1"/>
    </source>
</evidence>
<dbReference type="InterPro" id="IPR009057">
    <property type="entry name" value="Homeodomain-like_sf"/>
</dbReference>
<dbReference type="PANTHER" id="PTHR47894:SF1">
    <property type="entry name" value="HTH-TYPE TRANSCRIPTIONAL REGULATOR VQSM"/>
    <property type="match status" value="1"/>
</dbReference>
<dbReference type="RefSeq" id="WP_309828183.1">
    <property type="nucleotide sequence ID" value="NZ_JAVIZX010000001.1"/>
</dbReference>
<dbReference type="Proteomes" id="UP001267710">
    <property type="component" value="Unassembled WGS sequence"/>
</dbReference>
<organism evidence="6 7">
    <name type="scientific">Paracidovorax wautersii</name>
    <dbReference type="NCBI Taxonomy" id="1177982"/>
    <lineage>
        <taxon>Bacteria</taxon>
        <taxon>Pseudomonadati</taxon>
        <taxon>Pseudomonadota</taxon>
        <taxon>Betaproteobacteria</taxon>
        <taxon>Burkholderiales</taxon>
        <taxon>Comamonadaceae</taxon>
        <taxon>Paracidovorax</taxon>
    </lineage>
</organism>
<dbReference type="SMART" id="SM00342">
    <property type="entry name" value="HTH_ARAC"/>
    <property type="match status" value="1"/>
</dbReference>
<dbReference type="Pfam" id="PF12625">
    <property type="entry name" value="Arabinose_bd"/>
    <property type="match status" value="1"/>
</dbReference>
<dbReference type="Gene3D" id="1.10.10.60">
    <property type="entry name" value="Homeodomain-like"/>
    <property type="match status" value="1"/>
</dbReference>
<name>A0ABU1IB44_9BURK</name>
<dbReference type="Pfam" id="PF12833">
    <property type="entry name" value="HTH_18"/>
    <property type="match status" value="1"/>
</dbReference>
<feature type="domain" description="HTH araC/xylS-type" evidence="5">
    <location>
        <begin position="248"/>
        <end position="345"/>
    </location>
</feature>
<dbReference type="InterPro" id="IPR018060">
    <property type="entry name" value="HTH_AraC"/>
</dbReference>
<dbReference type="EMBL" id="JAVIZX010000001">
    <property type="protein sequence ID" value="MDR6214161.1"/>
    <property type="molecule type" value="Genomic_DNA"/>
</dbReference>
<dbReference type="PROSITE" id="PS01124">
    <property type="entry name" value="HTH_ARAC_FAMILY_2"/>
    <property type="match status" value="1"/>
</dbReference>
<proteinExistence type="predicted"/>